<keyword evidence="15" id="KW-1185">Reference proteome</keyword>
<feature type="transmembrane region" description="Helical" evidence="10">
    <location>
        <begin position="574"/>
        <end position="592"/>
    </location>
</feature>
<dbReference type="EMBL" id="LBMM01002637">
    <property type="protein sequence ID" value="KMQ94549.1"/>
    <property type="molecule type" value="Genomic_DNA"/>
</dbReference>
<dbReference type="Gene3D" id="3.30.70.100">
    <property type="match status" value="1"/>
</dbReference>
<keyword evidence="5 10" id="KW-0812">Transmembrane</keyword>
<reference evidence="14 15" key="1">
    <citation type="submission" date="2015-04" db="EMBL/GenBank/DDBJ databases">
        <title>Lasius niger genome sequencing.</title>
        <authorList>
            <person name="Konorov E.A."/>
            <person name="Nikitin M.A."/>
            <person name="Kirill M.V."/>
            <person name="Chang P."/>
        </authorList>
    </citation>
    <scope>NUCLEOTIDE SEQUENCE [LARGE SCALE GENOMIC DNA]</scope>
    <source>
        <tissue evidence="14">Whole</tissue>
    </source>
</reference>
<keyword evidence="4" id="KW-1003">Cell membrane</keyword>
<feature type="transmembrane region" description="Helical" evidence="10">
    <location>
        <begin position="1099"/>
        <end position="1119"/>
    </location>
</feature>
<dbReference type="GO" id="GO:0008381">
    <property type="term" value="F:mechanosensitive monoatomic ion channel activity"/>
    <property type="evidence" value="ECO:0007669"/>
    <property type="project" value="InterPro"/>
</dbReference>
<evidence type="ECO:0000256" key="5">
    <source>
        <dbReference type="ARBA" id="ARBA00022692"/>
    </source>
</evidence>
<dbReference type="Pfam" id="PF21088">
    <property type="entry name" value="MS_channel_1st"/>
    <property type="match status" value="1"/>
</dbReference>
<dbReference type="STRING" id="67767.A0A0J7KWB1"/>
<evidence type="ECO:0000256" key="8">
    <source>
        <dbReference type="SAM" id="Coils"/>
    </source>
</evidence>
<feature type="region of interest" description="Disordered" evidence="9">
    <location>
        <begin position="849"/>
        <end position="883"/>
    </location>
</feature>
<organism evidence="14 15">
    <name type="scientific">Lasius niger</name>
    <name type="common">Black garden ant</name>
    <dbReference type="NCBI Taxonomy" id="67767"/>
    <lineage>
        <taxon>Eukaryota</taxon>
        <taxon>Metazoa</taxon>
        <taxon>Ecdysozoa</taxon>
        <taxon>Arthropoda</taxon>
        <taxon>Hexapoda</taxon>
        <taxon>Insecta</taxon>
        <taxon>Pterygota</taxon>
        <taxon>Neoptera</taxon>
        <taxon>Endopterygota</taxon>
        <taxon>Hymenoptera</taxon>
        <taxon>Apocrita</taxon>
        <taxon>Aculeata</taxon>
        <taxon>Formicoidea</taxon>
        <taxon>Formicidae</taxon>
        <taxon>Formicinae</taxon>
        <taxon>Lasius</taxon>
        <taxon>Lasius</taxon>
    </lineage>
</organism>
<dbReference type="InterPro" id="IPR023408">
    <property type="entry name" value="MscS_beta-dom_sf"/>
</dbReference>
<evidence type="ECO:0000256" key="3">
    <source>
        <dbReference type="ARBA" id="ARBA00008017"/>
    </source>
</evidence>
<dbReference type="InterPro" id="IPR010920">
    <property type="entry name" value="LSM_dom_sf"/>
</dbReference>
<feature type="transmembrane region" description="Helical" evidence="10">
    <location>
        <begin position="20"/>
        <end position="38"/>
    </location>
</feature>
<dbReference type="InterPro" id="IPR011066">
    <property type="entry name" value="MscS_channel_C_sf"/>
</dbReference>
<dbReference type="Pfam" id="PF02472">
    <property type="entry name" value="ExbD"/>
    <property type="match status" value="1"/>
</dbReference>
<evidence type="ECO:0000313" key="14">
    <source>
        <dbReference type="EMBL" id="KMQ94549.1"/>
    </source>
</evidence>
<gene>
    <name evidence="14" type="ORF">RF55_5293</name>
</gene>
<feature type="transmembrane region" description="Helical" evidence="10">
    <location>
        <begin position="979"/>
        <end position="1002"/>
    </location>
</feature>
<feature type="transmembrane region" description="Helical" evidence="10">
    <location>
        <begin position="1225"/>
        <end position="1245"/>
    </location>
</feature>
<dbReference type="PANTHER" id="PTHR30460">
    <property type="entry name" value="MODERATE CONDUCTANCE MECHANOSENSITIVE CHANNEL YBIO"/>
    <property type="match status" value="1"/>
</dbReference>
<feature type="coiled-coil region" evidence="8">
    <location>
        <begin position="887"/>
        <end position="928"/>
    </location>
</feature>
<dbReference type="InterPro" id="IPR011014">
    <property type="entry name" value="MscS_channel_TM-2"/>
</dbReference>
<dbReference type="OrthoDB" id="10055992at2759"/>
<dbReference type="SUPFAM" id="SSF82689">
    <property type="entry name" value="Mechanosensitive channel protein MscS (YggB), C-terminal domain"/>
    <property type="match status" value="1"/>
</dbReference>
<evidence type="ECO:0000256" key="7">
    <source>
        <dbReference type="ARBA" id="ARBA00023136"/>
    </source>
</evidence>
<feature type="transmembrane region" description="Helical" evidence="10">
    <location>
        <begin position="1032"/>
        <end position="1053"/>
    </location>
</feature>
<dbReference type="InterPro" id="IPR049278">
    <property type="entry name" value="MS_channel_C"/>
</dbReference>
<feature type="transmembrane region" description="Helical" evidence="10">
    <location>
        <begin position="708"/>
        <end position="733"/>
    </location>
</feature>
<sequence length="1504" mass="167372">MNVGSDDEDGAVMSNINTTPLVDIMLVLLIVFLITIPVSTRNIKVDLPVAINEQTVTAQDNIVLSVDKKGNPYIATTMVRSQEELVDKLVKFAKQKKQPQVQIRADERTKYLEVGKLVSACQEAGISHVDFITQEPHKVGMEQHLAARRSWIKKFETLLQMPTLKSSFGRICYAFGILSSAAFYIASPYGAQAQETEEEEAESDQPALSPEVGKVLEAAQAALEHKDAGQALEEISKASKMPNTNTFDNYMIQRMRAAACTQKEEFQCAMSAYDSLLGNPQTQPDEKKRMLSAISALAYRAKDYQRCEKTSLAYLEHESYDSVMASLVVQCPYVAENWQETINAAKSLMLLSQKYKKPMSETSLQMLAVAYSKLDKTEEERETYTTLAEEYPNPRYWEFLLHDFMADTKIPQRLRFNVMRLKLAVGGKLEPKDFQEMAERAIQMEVPSLAMKLLQEGVQKKILGQGSLQEREEEQKFKNFVQSQAYKTHRGLNEAIVQARKASAAGALLSTGYELALEGRAAAGLSLMREGMENHPNYPDIAELEYAMAELDVGQKNAAIRDLKNISGTGPAHGLGQLWIAAFFLIAIAPIGKGSIPSAFAQEATPPAPHAAQPALDPEAAKDLIAILNDPAQRDKLVSTLKSLEKVESSDVIEVPRSVLESALQTGRDLLHKMVAAFHSFIAGIANFKALLPWLLQVWNDPALQSEIVRICIRVAAVGLGGWGLSFLLSYLFRGVRGKIKEKAKDLAIRAEEAQKTLDLAKQEAEDDLAEAEHLEELSAKAKQALDTAVKEEAIRQEQLSQSEQNPQDALAHAENLAARQALEEVENQAIVAQTMALSDSGAVKTPILNLPDSNEGESPLKETLSSEKPTLAGAEREKTPKVHKATLEAQAKIKKLEEKYQAAQDELRHAKESAQNAQKKYDEIRQNNQKANLFSRWRRAPYAVAGFALDLFGIAMFPFLALLIQILDPTPDARTMEAVWSVTWFANVVQTSWVAVLRVLFNPADAWLRLAIISDQAASFLFKWLRRISGFVAWSLTIIIIFQACTLPGSVSSAIGKLIGLFANLMLARMILGAKPYVARSCIMVANRTPRLATVSHLIRQLWWIVALFFDIALWWVWAMNLRDGYQLIFWVFIKTCLALIAARILWLSIQYCLHLGDSWIRKEDNLSDEMQERFLRYYPALQKMLGTIVLVITLIFIAIAWGVPASHIFASNALGTHILSSGGTILASLAVGVFIWEGANIFFDRQSKNLLAADSGEKQRAARIRTLQPLLKIILLMILIATIGMTILSELGVNIAPLLASASIFGVAIGFGSQKLVHDFISGVFLLLENALSVGDAVTLNKTYGRVEKLSLRTVHVRSGNGSLNIFPFSSLNEITNYSRGFCRVVVEANVAYDTKVEDVHQVYLEITESLNNDPNYADYIIDELDFWGLDHFNDSSLCVKATLPVTPAGRWPVTYEFNRRICVEFEKRGINMPYPMQTLDFPSLEAFIKSEEKRAQKPQEA</sequence>
<evidence type="ECO:0000256" key="9">
    <source>
        <dbReference type="SAM" id="MobiDB-lite"/>
    </source>
</evidence>
<feature type="transmembrane region" description="Helical" evidence="10">
    <location>
        <begin position="943"/>
        <end position="967"/>
    </location>
</feature>
<feature type="transmembrane region" description="Helical" evidence="10">
    <location>
        <begin position="675"/>
        <end position="696"/>
    </location>
</feature>
<comment type="subcellular location">
    <subcellularLocation>
        <location evidence="2">Cell membrane</location>
        <topology evidence="2">Multi-pass membrane protein</topology>
    </subcellularLocation>
    <subcellularLocation>
        <location evidence="1">Cell membrane</location>
        <topology evidence="1">Single-pass membrane protein</topology>
    </subcellularLocation>
</comment>
<dbReference type="SUPFAM" id="SSF50182">
    <property type="entry name" value="Sm-like ribonucleoproteins"/>
    <property type="match status" value="1"/>
</dbReference>
<evidence type="ECO:0000259" key="11">
    <source>
        <dbReference type="Pfam" id="PF00924"/>
    </source>
</evidence>
<evidence type="ECO:0000313" key="15">
    <source>
        <dbReference type="Proteomes" id="UP000036403"/>
    </source>
</evidence>
<dbReference type="InterPro" id="IPR049142">
    <property type="entry name" value="MS_channel_1st"/>
</dbReference>
<feature type="coiled-coil region" evidence="8">
    <location>
        <begin position="737"/>
        <end position="795"/>
    </location>
</feature>
<feature type="transmembrane region" description="Helical" evidence="10">
    <location>
        <begin position="1059"/>
        <end position="1079"/>
    </location>
</feature>
<feature type="transmembrane region" description="Helical" evidence="10">
    <location>
        <begin position="1297"/>
        <end position="1314"/>
    </location>
</feature>
<dbReference type="Gene3D" id="3.30.420.270">
    <property type="match status" value="1"/>
</dbReference>
<accession>A0A0J7KWB1</accession>
<evidence type="ECO:0000256" key="1">
    <source>
        <dbReference type="ARBA" id="ARBA00004162"/>
    </source>
</evidence>
<keyword evidence="6 10" id="KW-1133">Transmembrane helix</keyword>
<dbReference type="GO" id="GO:0005886">
    <property type="term" value="C:plasma membrane"/>
    <property type="evidence" value="ECO:0007669"/>
    <property type="project" value="UniProtKB-SubCell"/>
</dbReference>
<dbReference type="PaxDb" id="67767-A0A0J7KWB1"/>
<feature type="transmembrane region" description="Helical" evidence="10">
    <location>
        <begin position="1272"/>
        <end position="1291"/>
    </location>
</feature>
<feature type="domain" description="Mechanosensitive ion channel MscS C-terminal" evidence="12">
    <location>
        <begin position="1387"/>
        <end position="1475"/>
    </location>
</feature>
<dbReference type="Proteomes" id="UP000036403">
    <property type="component" value="Unassembled WGS sequence"/>
</dbReference>
<keyword evidence="8" id="KW-0175">Coiled coil</keyword>
<dbReference type="Pfam" id="PF21082">
    <property type="entry name" value="MS_channel_3rd"/>
    <property type="match status" value="1"/>
</dbReference>
<dbReference type="Gene3D" id="1.10.287.1260">
    <property type="match status" value="1"/>
</dbReference>
<dbReference type="InterPro" id="IPR045276">
    <property type="entry name" value="YbiO_bact"/>
</dbReference>
<evidence type="ECO:0000256" key="4">
    <source>
        <dbReference type="ARBA" id="ARBA00022475"/>
    </source>
</evidence>
<comment type="similarity">
    <text evidence="3">Belongs to the MscS (TC 1.A.23) family.</text>
</comment>
<dbReference type="PANTHER" id="PTHR30460:SF0">
    <property type="entry name" value="MODERATE CONDUCTANCE MECHANOSENSITIVE CHANNEL YBIO"/>
    <property type="match status" value="1"/>
</dbReference>
<proteinExistence type="inferred from homology"/>
<evidence type="ECO:0000259" key="12">
    <source>
        <dbReference type="Pfam" id="PF21082"/>
    </source>
</evidence>
<keyword evidence="7 10" id="KW-0472">Membrane</keyword>
<dbReference type="Pfam" id="PF00924">
    <property type="entry name" value="MS_channel_2nd"/>
    <property type="match status" value="1"/>
</dbReference>
<feature type="domain" description="Mechanosensitive ion channel MscS" evidence="11">
    <location>
        <begin position="1318"/>
        <end position="1382"/>
    </location>
</feature>
<evidence type="ECO:0000256" key="2">
    <source>
        <dbReference type="ARBA" id="ARBA00004651"/>
    </source>
</evidence>
<comment type="caution">
    <text evidence="14">The sequence shown here is derived from an EMBL/GenBank/DDBJ whole genome shotgun (WGS) entry which is preliminary data.</text>
</comment>
<dbReference type="InterPro" id="IPR003400">
    <property type="entry name" value="ExbD"/>
</dbReference>
<feature type="transmembrane region" description="Helical" evidence="10">
    <location>
        <begin position="1186"/>
        <end position="1205"/>
    </location>
</feature>
<evidence type="ECO:0000256" key="10">
    <source>
        <dbReference type="SAM" id="Phobius"/>
    </source>
</evidence>
<dbReference type="SUPFAM" id="SSF82861">
    <property type="entry name" value="Mechanosensitive channel protein MscS (YggB), transmembrane region"/>
    <property type="match status" value="1"/>
</dbReference>
<feature type="transmembrane region" description="Helical" evidence="10">
    <location>
        <begin position="1131"/>
        <end position="1155"/>
    </location>
</feature>
<dbReference type="InterPro" id="IPR006685">
    <property type="entry name" value="MscS_channel_2nd"/>
</dbReference>
<feature type="domain" description="Mechanosensitive ion channel transmembrane helices 2/3" evidence="13">
    <location>
        <begin position="1276"/>
        <end position="1316"/>
    </location>
</feature>
<dbReference type="Gene3D" id="2.30.30.60">
    <property type="match status" value="1"/>
</dbReference>
<protein>
    <submittedName>
        <fullName evidence="14">Mechanosensitive ion channel</fullName>
    </submittedName>
</protein>
<evidence type="ECO:0000256" key="6">
    <source>
        <dbReference type="ARBA" id="ARBA00022989"/>
    </source>
</evidence>
<evidence type="ECO:0000259" key="13">
    <source>
        <dbReference type="Pfam" id="PF21088"/>
    </source>
</evidence>
<name>A0A0J7KWB1_LASNI</name>